<feature type="compositionally biased region" description="Acidic residues" evidence="1">
    <location>
        <begin position="715"/>
        <end position="725"/>
    </location>
</feature>
<feature type="compositionally biased region" description="Polar residues" evidence="1">
    <location>
        <begin position="793"/>
        <end position="803"/>
    </location>
</feature>
<reference evidence="2" key="1">
    <citation type="journal article" date="2020" name="Fungal Divers.">
        <title>Resolving the Mortierellaceae phylogeny through synthesis of multi-gene phylogenetics and phylogenomics.</title>
        <authorList>
            <person name="Vandepol N."/>
            <person name="Liber J."/>
            <person name="Desiro A."/>
            <person name="Na H."/>
            <person name="Kennedy M."/>
            <person name="Barry K."/>
            <person name="Grigoriev I.V."/>
            <person name="Miller A.N."/>
            <person name="O'Donnell K."/>
            <person name="Stajich J.E."/>
            <person name="Bonito G."/>
        </authorList>
    </citation>
    <scope>NUCLEOTIDE SEQUENCE</scope>
    <source>
        <strain evidence="2">NRRL 2769</strain>
    </source>
</reference>
<dbReference type="EMBL" id="JAAAID010000202">
    <property type="protein sequence ID" value="KAG0020677.1"/>
    <property type="molecule type" value="Genomic_DNA"/>
</dbReference>
<dbReference type="GO" id="GO:0015629">
    <property type="term" value="C:actin cytoskeleton"/>
    <property type="evidence" value="ECO:0007669"/>
    <property type="project" value="InterPro"/>
</dbReference>
<dbReference type="GO" id="GO:0034198">
    <property type="term" value="P:cellular response to amino acid starvation"/>
    <property type="evidence" value="ECO:0007669"/>
    <property type="project" value="TreeGrafter"/>
</dbReference>
<feature type="region of interest" description="Disordered" evidence="1">
    <location>
        <begin position="144"/>
        <end position="164"/>
    </location>
</feature>
<evidence type="ECO:0000313" key="2">
    <source>
        <dbReference type="EMBL" id="KAG0020677.1"/>
    </source>
</evidence>
<accession>A0A9P6T2R0</accession>
<dbReference type="PANTHER" id="PTHR15435:SF2">
    <property type="entry name" value="KICSTOR COMPLEX PROTEIN KAPTIN"/>
    <property type="match status" value="1"/>
</dbReference>
<dbReference type="SUPFAM" id="SSF69318">
    <property type="entry name" value="Integrin alpha N-terminal domain"/>
    <property type="match status" value="1"/>
</dbReference>
<sequence>MDDMDNMDADDSHSTSPHRPPVLFQSDENDQVLNGNSHEHLSSHFHSLRYGLDDETLSRNQLDFDHDDLLEYRGALEEEPPAHVHSQACRDSCPVQDIYTEACYSRFGRGARTNLYGLAVIKELENASPPPRSALSNDPRYLHPDTFNSHNVPDLTGDSKPSKGSNIFTEDGGLAYSNLPARYVLVAAGGAIKCFMGLQESFEFTLGAITTGASPNASSGNESGAGAGAGTGSGSESGQATPNATLPMSNQEIVSMDAFERKDQRGCQLVVVVSIARGEDPTYFELRFYGANTFGGSIRELLLALPNPFEMAVLVAGSDSCVHYFVQEPSLTEVRTFDERSVELDISIFASFPYCEYCVLSLEIKDYLTCRVVAAGTQNGTLNVSIIPRDLKTQKLDRANAINHTVVLFAPITTLTVFTSRVLPERSRRMNCEPQEEEEEEGGKNWQSTNSTNAVDPLEEVDEASEVGIHLLVTCAIEQAWIYSNINKHGLGHRSDLAECSYHDSILTAYIMDSDWDGRNELLIGTYGRQLMVFKELPPGQAPFPPNSSSNISENFLYLHPQDPQDQGYTTQQQQQQQHLSHPYHPSHLSHLTSSDPSPIPQWSMTWNRRFATPVYGISSADLNDDGLEELVITTLNGVSIFLPDPVTAKRRLAQAVDRIRDIDEMRLMLEKLRKSNEQLWEKHREKQKREEEESGMKEGLEMEGDERSKSEKEIVEEEGDIEEEATMKEQVLLKVEPIESHPNPAVSGAQETVALGTTFVNESKGKEPEVASGQDEAQQLSTGEECDDTVAVENNTESNDVV</sequence>
<dbReference type="GO" id="GO:1904262">
    <property type="term" value="P:negative regulation of TORC1 signaling"/>
    <property type="evidence" value="ECO:0007669"/>
    <property type="project" value="TreeGrafter"/>
</dbReference>
<feature type="region of interest" description="Disordered" evidence="1">
    <location>
        <begin position="563"/>
        <end position="597"/>
    </location>
</feature>
<dbReference type="PANTHER" id="PTHR15435">
    <property type="entry name" value="KICSTOR COMPLEX PROTEIN KAPTIN"/>
    <property type="match status" value="1"/>
</dbReference>
<evidence type="ECO:0000256" key="1">
    <source>
        <dbReference type="SAM" id="MobiDB-lite"/>
    </source>
</evidence>
<proteinExistence type="predicted"/>
<organism evidence="2 3">
    <name type="scientific">Entomortierella chlamydospora</name>
    <dbReference type="NCBI Taxonomy" id="101097"/>
    <lineage>
        <taxon>Eukaryota</taxon>
        <taxon>Fungi</taxon>
        <taxon>Fungi incertae sedis</taxon>
        <taxon>Mucoromycota</taxon>
        <taxon>Mortierellomycotina</taxon>
        <taxon>Mortierellomycetes</taxon>
        <taxon>Mortierellales</taxon>
        <taxon>Mortierellaceae</taxon>
        <taxon>Entomortierella</taxon>
    </lineage>
</organism>
<comment type="caution">
    <text evidence="2">The sequence shown here is derived from an EMBL/GenBank/DDBJ whole genome shotgun (WGS) entry which is preliminary data.</text>
</comment>
<feature type="compositionally biased region" description="Gly residues" evidence="1">
    <location>
        <begin position="223"/>
        <end position="235"/>
    </location>
</feature>
<keyword evidence="3" id="KW-1185">Reference proteome</keyword>
<evidence type="ECO:0000313" key="3">
    <source>
        <dbReference type="Proteomes" id="UP000703661"/>
    </source>
</evidence>
<feature type="region of interest" description="Disordered" evidence="1">
    <location>
        <begin position="428"/>
        <end position="452"/>
    </location>
</feature>
<dbReference type="InterPro" id="IPR029982">
    <property type="entry name" value="Kptn"/>
</dbReference>
<gene>
    <name evidence="2" type="ORF">BGZ80_003791</name>
</gene>
<feature type="region of interest" description="Disordered" evidence="1">
    <location>
        <begin position="1"/>
        <end position="25"/>
    </location>
</feature>
<dbReference type="Proteomes" id="UP000703661">
    <property type="component" value="Unassembled WGS sequence"/>
</dbReference>
<feature type="region of interest" description="Disordered" evidence="1">
    <location>
        <begin position="763"/>
        <end position="803"/>
    </location>
</feature>
<feature type="region of interest" description="Disordered" evidence="1">
    <location>
        <begin position="683"/>
        <end position="726"/>
    </location>
</feature>
<dbReference type="GO" id="GO:0007015">
    <property type="term" value="P:actin filament organization"/>
    <property type="evidence" value="ECO:0007669"/>
    <property type="project" value="InterPro"/>
</dbReference>
<name>A0A9P6T2R0_9FUNG</name>
<protein>
    <submittedName>
        <fullName evidence="2">Uncharacterized protein</fullName>
    </submittedName>
</protein>
<dbReference type="GO" id="GO:0051015">
    <property type="term" value="F:actin filament binding"/>
    <property type="evidence" value="ECO:0007669"/>
    <property type="project" value="TreeGrafter"/>
</dbReference>
<dbReference type="InterPro" id="IPR028994">
    <property type="entry name" value="Integrin_alpha_N"/>
</dbReference>
<feature type="region of interest" description="Disordered" evidence="1">
    <location>
        <begin position="215"/>
        <end position="246"/>
    </location>
</feature>
<dbReference type="AlphaFoldDB" id="A0A9P6T2R0"/>
<feature type="compositionally biased region" description="Basic and acidic residues" evidence="1">
    <location>
        <begin position="683"/>
        <end position="714"/>
    </location>
</feature>